<evidence type="ECO:0000313" key="2">
    <source>
        <dbReference type="EMBL" id="ODN79146.1"/>
    </source>
</evidence>
<feature type="compositionally biased region" description="Polar residues" evidence="1">
    <location>
        <begin position="63"/>
        <end position="83"/>
    </location>
</feature>
<feature type="region of interest" description="Disordered" evidence="1">
    <location>
        <begin position="1"/>
        <end position="83"/>
    </location>
</feature>
<reference evidence="2 3" key="1">
    <citation type="submission" date="2016-06" db="EMBL/GenBank/DDBJ databases">
        <title>Evolution of pathogenesis and genome organization in the Tremellales.</title>
        <authorList>
            <person name="Cuomo C."/>
            <person name="Litvintseva A."/>
            <person name="Heitman J."/>
            <person name="Chen Y."/>
            <person name="Sun S."/>
            <person name="Springer D."/>
            <person name="Dromer F."/>
            <person name="Young S."/>
            <person name="Zeng Q."/>
            <person name="Chapman S."/>
            <person name="Gujja S."/>
            <person name="Saif S."/>
            <person name="Birren B."/>
        </authorList>
    </citation>
    <scope>NUCLEOTIDE SEQUENCE [LARGE SCALE GENOMIC DNA]</scope>
    <source>
        <strain evidence="2 3">CBS 7118</strain>
    </source>
</reference>
<sequence>MADTMEIDSLTFDRSMNLNNQEEDKENQRRYGGDSSDQEMSSDDSMGEDDMSHGGRQRGGRSTAPSPTNELPQPSFNNSQFTYTQGPSVTLLFSSNETGCTSRHDEQVIQSLTLFQSTPSEPAEEEETSVMDRYYSFNDYDVGHTISVHDAIGSQLEPATEKKASDLAKMVESALISLGGQSLVDDVTLDMRSGYGQ</sequence>
<dbReference type="RefSeq" id="XP_019028113.1">
    <property type="nucleotide sequence ID" value="XM_019179877.1"/>
</dbReference>
<gene>
    <name evidence="2" type="ORF">L198_07896</name>
</gene>
<dbReference type="EMBL" id="AWGH01000046">
    <property type="protein sequence ID" value="ODN79146.1"/>
    <property type="molecule type" value="Genomic_DNA"/>
</dbReference>
<name>A0A1E3HTX2_9TREE</name>
<evidence type="ECO:0000256" key="1">
    <source>
        <dbReference type="SAM" id="MobiDB-lite"/>
    </source>
</evidence>
<proteinExistence type="predicted"/>
<dbReference type="AlphaFoldDB" id="A0A1E3HTX2"/>
<comment type="caution">
    <text evidence="2">The sequence shown here is derived from an EMBL/GenBank/DDBJ whole genome shotgun (WGS) entry which is preliminary data.</text>
</comment>
<feature type="compositionally biased region" description="Acidic residues" evidence="1">
    <location>
        <begin position="36"/>
        <end position="49"/>
    </location>
</feature>
<dbReference type="OrthoDB" id="10353469at2759"/>
<dbReference type="Proteomes" id="UP000094819">
    <property type="component" value="Unassembled WGS sequence"/>
</dbReference>
<keyword evidence="3" id="KW-1185">Reference proteome</keyword>
<dbReference type="GeneID" id="30197107"/>
<organism evidence="2 3">
    <name type="scientific">Cryptococcus wingfieldii CBS 7118</name>
    <dbReference type="NCBI Taxonomy" id="1295528"/>
    <lineage>
        <taxon>Eukaryota</taxon>
        <taxon>Fungi</taxon>
        <taxon>Dikarya</taxon>
        <taxon>Basidiomycota</taxon>
        <taxon>Agaricomycotina</taxon>
        <taxon>Tremellomycetes</taxon>
        <taxon>Tremellales</taxon>
        <taxon>Cryptococcaceae</taxon>
        <taxon>Cryptococcus</taxon>
    </lineage>
</organism>
<protein>
    <submittedName>
        <fullName evidence="2">Uncharacterized protein</fullName>
    </submittedName>
</protein>
<accession>A0A1E3HTX2</accession>
<evidence type="ECO:0000313" key="3">
    <source>
        <dbReference type="Proteomes" id="UP000094819"/>
    </source>
</evidence>